<evidence type="ECO:0000313" key="3">
    <source>
        <dbReference type="Proteomes" id="UP000267268"/>
    </source>
</evidence>
<dbReference type="InterPro" id="IPR035986">
    <property type="entry name" value="PKD_dom_sf"/>
</dbReference>
<feature type="domain" description="PKD" evidence="1">
    <location>
        <begin position="525"/>
        <end position="573"/>
    </location>
</feature>
<dbReference type="AlphaFoldDB" id="A0A3Q9FN25"/>
<protein>
    <recommendedName>
        <fullName evidence="1">PKD domain-containing protein</fullName>
    </recommendedName>
</protein>
<dbReference type="OrthoDB" id="972749at2"/>
<dbReference type="EMBL" id="CP034562">
    <property type="protein sequence ID" value="AZQ63916.1"/>
    <property type="molecule type" value="Genomic_DNA"/>
</dbReference>
<organism evidence="2 3">
    <name type="scientific">Flammeovirga pectinis</name>
    <dbReference type="NCBI Taxonomy" id="2494373"/>
    <lineage>
        <taxon>Bacteria</taxon>
        <taxon>Pseudomonadati</taxon>
        <taxon>Bacteroidota</taxon>
        <taxon>Cytophagia</taxon>
        <taxon>Cytophagales</taxon>
        <taxon>Flammeovirgaceae</taxon>
        <taxon>Flammeovirga</taxon>
    </lineage>
</organism>
<reference evidence="2 3" key="1">
    <citation type="submission" date="2018-12" db="EMBL/GenBank/DDBJ databases">
        <title>Flammeovirga pectinis sp. nov., isolated from the gut of the Korean scallop, Patinopecten yessoensis.</title>
        <authorList>
            <person name="Bae J.-W."/>
            <person name="Jeong Y.-S."/>
            <person name="Kang W."/>
        </authorList>
    </citation>
    <scope>NUCLEOTIDE SEQUENCE [LARGE SCALE GENOMIC DNA]</scope>
    <source>
        <strain evidence="2 3">L12M1</strain>
    </source>
</reference>
<dbReference type="Proteomes" id="UP000267268">
    <property type="component" value="Chromosome 1"/>
</dbReference>
<name>A0A3Q9FN25_9BACT</name>
<evidence type="ECO:0000313" key="2">
    <source>
        <dbReference type="EMBL" id="AZQ63916.1"/>
    </source>
</evidence>
<accession>A0A3Q9FN25</accession>
<sequence>MKSLKIPFYLLGFLLLTFGCTPKDEETIDSEIPELLPVYEVYHNDVKIVEVTLDDILNPSDQENWETVALVYGDSLFFKDITTVGEPTGRTWLFNGSETTSSTTKETQVIYTVEGDHLAGEVTFIREGSDYPDATITSEIPLKINVSIPKILPAFKVMNGEAEVVVVAEGDDIETDESKWAKITVYSGEELSFTDVTTTGFATDRTWTLDGVELDDTTTKDVTVTYNTVGTYSAGKLIINRKNTVYPDAEVETLIPLKVEVITRPLVSGIHVFKGDDLDNTIYQIASGNEGEAQTIALENGEKLTFKLVNDDTSVTHLWTVNNGTEQSAETVEFEVTFSEDNDGLVGHTITLKREGQEDVVIQIPLTVKVVTSPPLNAGVSVYKNDDMETAVYEVVAGEEPVAASITLEVGDKLSFVDASTGEPTSRTWTVDNNEELTSTETTFDVTYSTVGTFESSILKIIRNGHSDYSDQEKTVTLPLSIKVIDTPELKMGISVYKNNDMETALYTVNLGETPSAGTIDINNGEELIFVDNSTGSTTSILWTVENGENAPLTSTESSFGVTYSTDGNFSVTKLKLIRSGHADYEDVEEEFEIPLTVNVSTLITEVSKNSDISLRKVDNNKVISFTVGEDLVAITEQETAKEGFTVTVQNDEAGFGPTTFTVASVAINTDNIKQIDITVTEELYNSDLVTVEFTGAEGNAIVTAEGARLANFVSEQVASYYDRGNILDAEMASFSIEKESNAPFAAGWYNQNKVVTWNRETSGAMINTLKFYAASSADLHGTRDRVQSVDADQSIEGALSAGDLVRVAMDIYIPAGNGMTDGLSIQFLNPSMNSTPIPTADLERGKWVTTYVDIIMTSDLIPPSGKTAGFSVQLTKDSVVGIGGGEPIEFYIDNLVIEKYEARQ</sequence>
<feature type="domain" description="PKD" evidence="1">
    <location>
        <begin position="397"/>
        <end position="458"/>
    </location>
</feature>
<keyword evidence="3" id="KW-1185">Reference proteome</keyword>
<dbReference type="SUPFAM" id="SSF49299">
    <property type="entry name" value="PKD domain"/>
    <property type="match status" value="2"/>
</dbReference>
<dbReference type="PROSITE" id="PS50093">
    <property type="entry name" value="PKD"/>
    <property type="match status" value="2"/>
</dbReference>
<evidence type="ECO:0000259" key="1">
    <source>
        <dbReference type="PROSITE" id="PS50093"/>
    </source>
</evidence>
<dbReference type="RefSeq" id="WP_126617095.1">
    <property type="nucleotide sequence ID" value="NZ_CP034562.1"/>
</dbReference>
<dbReference type="InterPro" id="IPR000601">
    <property type="entry name" value="PKD_dom"/>
</dbReference>
<gene>
    <name evidence="2" type="ORF">EI427_17295</name>
</gene>
<proteinExistence type="predicted"/>
<dbReference type="PROSITE" id="PS51257">
    <property type="entry name" value="PROKAR_LIPOPROTEIN"/>
    <property type="match status" value="1"/>
</dbReference>
<dbReference type="KEGG" id="fll:EI427_17295"/>